<evidence type="ECO:0000256" key="3">
    <source>
        <dbReference type="ARBA" id="ARBA00022989"/>
    </source>
</evidence>
<gene>
    <name evidence="7" type="ORF">GCM10022252_72160</name>
</gene>
<feature type="region of interest" description="Disordered" evidence="5">
    <location>
        <begin position="116"/>
        <end position="137"/>
    </location>
</feature>
<keyword evidence="4 6" id="KW-0472">Membrane</keyword>
<dbReference type="EMBL" id="BAABAQ010000018">
    <property type="protein sequence ID" value="GAA4207882.1"/>
    <property type="molecule type" value="Genomic_DNA"/>
</dbReference>
<evidence type="ECO:0000256" key="1">
    <source>
        <dbReference type="ARBA" id="ARBA00004167"/>
    </source>
</evidence>
<name>A0ABP8BIQ2_9ACTN</name>
<comment type="caution">
    <text evidence="7">The sequence shown here is derived from an EMBL/GenBank/DDBJ whole genome shotgun (WGS) entry which is preliminary data.</text>
</comment>
<evidence type="ECO:0000256" key="4">
    <source>
        <dbReference type="ARBA" id="ARBA00023136"/>
    </source>
</evidence>
<evidence type="ECO:0000256" key="6">
    <source>
        <dbReference type="SAM" id="Phobius"/>
    </source>
</evidence>
<evidence type="ECO:0000256" key="5">
    <source>
        <dbReference type="SAM" id="MobiDB-lite"/>
    </source>
</evidence>
<keyword evidence="8" id="KW-1185">Reference proteome</keyword>
<keyword evidence="3 6" id="KW-1133">Transmembrane helix</keyword>
<organism evidence="7 8">
    <name type="scientific">Streptosporangium oxazolinicum</name>
    <dbReference type="NCBI Taxonomy" id="909287"/>
    <lineage>
        <taxon>Bacteria</taxon>
        <taxon>Bacillati</taxon>
        <taxon>Actinomycetota</taxon>
        <taxon>Actinomycetes</taxon>
        <taxon>Streptosporangiales</taxon>
        <taxon>Streptosporangiaceae</taxon>
        <taxon>Streptosporangium</taxon>
    </lineage>
</organism>
<proteinExistence type="predicted"/>
<protein>
    <submittedName>
        <fullName evidence="7">Neutral zinc metallopeptidase</fullName>
    </submittedName>
</protein>
<feature type="transmembrane region" description="Helical" evidence="6">
    <location>
        <begin position="86"/>
        <end position="107"/>
    </location>
</feature>
<evidence type="ECO:0000256" key="2">
    <source>
        <dbReference type="ARBA" id="ARBA00022692"/>
    </source>
</evidence>
<feature type="compositionally biased region" description="Polar residues" evidence="5">
    <location>
        <begin position="126"/>
        <end position="137"/>
    </location>
</feature>
<dbReference type="Proteomes" id="UP001501251">
    <property type="component" value="Unassembled WGS sequence"/>
</dbReference>
<dbReference type="InterPro" id="IPR007343">
    <property type="entry name" value="Uncharacterised_pept_Zn_put"/>
</dbReference>
<evidence type="ECO:0000313" key="8">
    <source>
        <dbReference type="Proteomes" id="UP001501251"/>
    </source>
</evidence>
<dbReference type="Pfam" id="PF04228">
    <property type="entry name" value="Zn_peptidase"/>
    <property type="match status" value="1"/>
</dbReference>
<keyword evidence="2 6" id="KW-0812">Transmembrane</keyword>
<sequence length="347" mass="36122">MAFTGPTIGATPTEPTMTGDGTVLSLAVLALSAVIAHRPHGRPSPGQSEGPKRIEGTWAMDFKDDAQLDSSQVESRGGGGRIPGGGLAIGGGAAGIVALIVALIFGINPGDITGGSAQPAPVGPSSDLTAQCRTGQDADQNEECRVVGVVNSIQDYWPKAVQGYEPAKTVMFSGQVNTACGAADSSVGPFYCPADRQVYLDLSFFKELESKFGAKGGPFAQAYVIGHEYGHHVQNLLGTNAKAQEGPQQGPESGSVRLELQADCYSGAWAKNAYETGLFEKPFTKTDIEEALSAASAVGDDSIQERTQGRVNPEGFTHGTSAQRVKWFTTGYESGDPGRCDTFAGSI</sequence>
<dbReference type="PANTHER" id="PTHR30168:SF0">
    <property type="entry name" value="INNER MEMBRANE PROTEIN"/>
    <property type="match status" value="1"/>
</dbReference>
<evidence type="ECO:0000313" key="7">
    <source>
        <dbReference type="EMBL" id="GAA4207882.1"/>
    </source>
</evidence>
<comment type="subcellular location">
    <subcellularLocation>
        <location evidence="1">Membrane</location>
        <topology evidence="1">Single-pass membrane protein</topology>
    </subcellularLocation>
</comment>
<dbReference type="PANTHER" id="PTHR30168">
    <property type="entry name" value="PUTATIVE MEMBRANE PROTEIN YPFJ"/>
    <property type="match status" value="1"/>
</dbReference>
<accession>A0ABP8BIQ2</accession>
<reference evidence="8" key="1">
    <citation type="journal article" date="2019" name="Int. J. Syst. Evol. Microbiol.">
        <title>The Global Catalogue of Microorganisms (GCM) 10K type strain sequencing project: providing services to taxonomists for standard genome sequencing and annotation.</title>
        <authorList>
            <consortium name="The Broad Institute Genomics Platform"/>
            <consortium name="The Broad Institute Genome Sequencing Center for Infectious Disease"/>
            <person name="Wu L."/>
            <person name="Ma J."/>
        </authorList>
    </citation>
    <scope>NUCLEOTIDE SEQUENCE [LARGE SCALE GENOMIC DNA]</scope>
    <source>
        <strain evidence="8">JCM 17388</strain>
    </source>
</reference>